<accession>X1BDG4</accession>
<proteinExistence type="predicted"/>
<dbReference type="AlphaFoldDB" id="X1BDG4"/>
<sequence>ELNITRCLLIKTSENPCSYSIQLFTNQRKNSGNKSLKKIYEIEVDGENDFRVIKQDVKELIEGKKGASHSSNYPL</sequence>
<gene>
    <name evidence="1" type="ORF">S01H4_40658</name>
</gene>
<reference evidence="1" key="1">
    <citation type="journal article" date="2014" name="Front. Microbiol.">
        <title>High frequency of phylogenetically diverse reductive dehalogenase-homologous genes in deep subseafloor sedimentary metagenomes.</title>
        <authorList>
            <person name="Kawai M."/>
            <person name="Futagami T."/>
            <person name="Toyoda A."/>
            <person name="Takaki Y."/>
            <person name="Nishi S."/>
            <person name="Hori S."/>
            <person name="Arai W."/>
            <person name="Tsubouchi T."/>
            <person name="Morono Y."/>
            <person name="Uchiyama I."/>
            <person name="Ito T."/>
            <person name="Fujiyama A."/>
            <person name="Inagaki F."/>
            <person name="Takami H."/>
        </authorList>
    </citation>
    <scope>NUCLEOTIDE SEQUENCE</scope>
    <source>
        <strain evidence="1">Expedition CK06-06</strain>
    </source>
</reference>
<feature type="non-terminal residue" evidence="1">
    <location>
        <position position="1"/>
    </location>
</feature>
<organism evidence="1">
    <name type="scientific">marine sediment metagenome</name>
    <dbReference type="NCBI Taxonomy" id="412755"/>
    <lineage>
        <taxon>unclassified sequences</taxon>
        <taxon>metagenomes</taxon>
        <taxon>ecological metagenomes</taxon>
    </lineage>
</organism>
<evidence type="ECO:0000313" key="1">
    <source>
        <dbReference type="EMBL" id="GAG93055.1"/>
    </source>
</evidence>
<dbReference type="EMBL" id="BART01022168">
    <property type="protein sequence ID" value="GAG93055.1"/>
    <property type="molecule type" value="Genomic_DNA"/>
</dbReference>
<comment type="caution">
    <text evidence="1">The sequence shown here is derived from an EMBL/GenBank/DDBJ whole genome shotgun (WGS) entry which is preliminary data.</text>
</comment>
<name>X1BDG4_9ZZZZ</name>
<protein>
    <submittedName>
        <fullName evidence="1">Uncharacterized protein</fullName>
    </submittedName>
</protein>